<evidence type="ECO:0000313" key="7">
    <source>
        <dbReference type="EMBL" id="MFC0202283.1"/>
    </source>
</evidence>
<evidence type="ECO:0000256" key="3">
    <source>
        <dbReference type="ARBA" id="ARBA00022578"/>
    </source>
</evidence>
<evidence type="ECO:0000313" key="8">
    <source>
        <dbReference type="Proteomes" id="UP001589795"/>
    </source>
</evidence>
<accession>A0ABV6CTF5</accession>
<keyword evidence="5 6" id="KW-0233">DNA recombination</keyword>
<dbReference type="InterPro" id="IPR001207">
    <property type="entry name" value="Transposase_mutator"/>
</dbReference>
<dbReference type="PANTHER" id="PTHR33217">
    <property type="entry name" value="TRANSPOSASE FOR INSERTION SEQUENCE ELEMENT IS1081"/>
    <property type="match status" value="1"/>
</dbReference>
<reference evidence="7 8" key="1">
    <citation type="submission" date="2024-09" db="EMBL/GenBank/DDBJ databases">
        <authorList>
            <person name="Sun Q."/>
            <person name="Mori K."/>
        </authorList>
    </citation>
    <scope>NUCLEOTIDE SEQUENCE [LARGE SCALE GENOMIC DNA]</scope>
    <source>
        <strain evidence="7 8">CCM 7904</strain>
    </source>
</reference>
<evidence type="ECO:0000256" key="1">
    <source>
        <dbReference type="ARBA" id="ARBA00002190"/>
    </source>
</evidence>
<keyword evidence="8" id="KW-1185">Reference proteome</keyword>
<evidence type="ECO:0000256" key="5">
    <source>
        <dbReference type="ARBA" id="ARBA00023172"/>
    </source>
</evidence>
<comment type="function">
    <text evidence="1 6">Required for the transposition of the insertion element.</text>
</comment>
<comment type="similarity">
    <text evidence="2 6">Belongs to the transposase mutator family.</text>
</comment>
<evidence type="ECO:0000256" key="4">
    <source>
        <dbReference type="ARBA" id="ARBA00023125"/>
    </source>
</evidence>
<proteinExistence type="inferred from homology"/>
<gene>
    <name evidence="7" type="ORF">ACFFIZ_18735</name>
</gene>
<dbReference type="PANTHER" id="PTHR33217:SF8">
    <property type="entry name" value="MUTATOR FAMILY TRANSPOSASE"/>
    <property type="match status" value="1"/>
</dbReference>
<keyword evidence="3 6" id="KW-0815">Transposition</keyword>
<evidence type="ECO:0000256" key="2">
    <source>
        <dbReference type="ARBA" id="ARBA00010961"/>
    </source>
</evidence>
<name>A0ABV6CTF5_9RHOB</name>
<organism evidence="7 8">
    <name type="scientific">Paracoccus rhizosphaerae</name>
    <dbReference type="NCBI Taxonomy" id="1133347"/>
    <lineage>
        <taxon>Bacteria</taxon>
        <taxon>Pseudomonadati</taxon>
        <taxon>Pseudomonadota</taxon>
        <taxon>Alphaproteobacteria</taxon>
        <taxon>Rhodobacterales</taxon>
        <taxon>Paracoccaceae</taxon>
        <taxon>Paracoccus</taxon>
    </lineage>
</organism>
<protein>
    <recommendedName>
        <fullName evidence="6">Mutator family transposase</fullName>
    </recommendedName>
</protein>
<dbReference type="RefSeq" id="WP_378927226.1">
    <property type="nucleotide sequence ID" value="NZ_JAOTBE010000020.1"/>
</dbReference>
<sequence length="104" mass="11364">MKVRDADSRTVKNKAVYVALGVTRDGLREVLGLWIAENEGAKFWLSVMNELKNRGVQDILITVVNGLKGFPEAITAAFPPAMVLAMVTRTSGVSMARCIWRATA</sequence>
<keyword evidence="6" id="KW-0814">Transposable element</keyword>
<evidence type="ECO:0000256" key="6">
    <source>
        <dbReference type="RuleBase" id="RU365089"/>
    </source>
</evidence>
<comment type="caution">
    <text evidence="7">The sequence shown here is derived from an EMBL/GenBank/DDBJ whole genome shotgun (WGS) entry which is preliminary data.</text>
</comment>
<dbReference type="Proteomes" id="UP001589795">
    <property type="component" value="Unassembled WGS sequence"/>
</dbReference>
<dbReference type="EMBL" id="JBHLWQ010000183">
    <property type="protein sequence ID" value="MFC0202283.1"/>
    <property type="molecule type" value="Genomic_DNA"/>
</dbReference>
<dbReference type="Pfam" id="PF00872">
    <property type="entry name" value="Transposase_mut"/>
    <property type="match status" value="1"/>
</dbReference>
<keyword evidence="4 6" id="KW-0238">DNA-binding</keyword>